<reference evidence="2" key="1">
    <citation type="submission" date="2016-03" db="EMBL/GenBank/DDBJ databases">
        <title>Updated assembly of Pseudogymnoascus destructans, the fungus causing white-nose syndrome of bats.</title>
        <authorList>
            <person name="Palmer J.M."/>
            <person name="Drees K.P."/>
            <person name="Foster J.T."/>
            <person name="Lindner D.L."/>
        </authorList>
    </citation>
    <scope>NUCLEOTIDE SEQUENCE [LARGE SCALE GENOMIC DNA]</scope>
    <source>
        <strain evidence="2">20631-21</strain>
    </source>
</reference>
<dbReference type="AlphaFoldDB" id="A0A177A6W6"/>
<feature type="region of interest" description="Disordered" evidence="1">
    <location>
        <begin position="32"/>
        <end position="65"/>
    </location>
</feature>
<dbReference type="Proteomes" id="UP000077154">
    <property type="component" value="Unassembled WGS sequence"/>
</dbReference>
<dbReference type="VEuPathDB" id="FungiDB:GMDG_07421"/>
<evidence type="ECO:0000256" key="1">
    <source>
        <dbReference type="SAM" id="MobiDB-lite"/>
    </source>
</evidence>
<organism evidence="2">
    <name type="scientific">Pseudogymnoascus destructans</name>
    <dbReference type="NCBI Taxonomy" id="655981"/>
    <lineage>
        <taxon>Eukaryota</taxon>
        <taxon>Fungi</taxon>
        <taxon>Dikarya</taxon>
        <taxon>Ascomycota</taxon>
        <taxon>Pezizomycotina</taxon>
        <taxon>Leotiomycetes</taxon>
        <taxon>Thelebolales</taxon>
        <taxon>Thelebolaceae</taxon>
        <taxon>Pseudogymnoascus</taxon>
    </lineage>
</organism>
<proteinExistence type="predicted"/>
<gene>
    <name evidence="2" type="ORF">VC83_04801</name>
</gene>
<evidence type="ECO:0000313" key="2">
    <source>
        <dbReference type="EMBL" id="OAF57440.1"/>
    </source>
</evidence>
<accession>A0A177A6W6</accession>
<dbReference type="RefSeq" id="XP_024322729.1">
    <property type="nucleotide sequence ID" value="XM_024468429.1"/>
</dbReference>
<name>A0A177A6W6_9PEZI</name>
<protein>
    <submittedName>
        <fullName evidence="2">Uncharacterized protein</fullName>
    </submittedName>
</protein>
<dbReference type="GeneID" id="36287871"/>
<sequence length="126" mass="14623">MRYQQGEERDRADHLNETLYDILDDDILDNEDIREDGNNEEPILPTIHEDEDKDMPSSPPMPIQHARKTGRDLLDIFQATRQDPINTLDITSMGRHRRPTLSPVNQFSTYLAFSKRTPGNMLPMTM</sequence>
<dbReference type="EMBL" id="KV441400">
    <property type="protein sequence ID" value="OAF57440.1"/>
    <property type="molecule type" value="Genomic_DNA"/>
</dbReference>